<evidence type="ECO:0000313" key="3">
    <source>
        <dbReference type="EMBL" id="KGO92350.1"/>
    </source>
</evidence>
<proteinExistence type="predicted"/>
<dbReference type="RefSeq" id="WP_026990154.1">
    <property type="nucleotide sequence ID" value="NZ_AUGP01000017.1"/>
</dbReference>
<name>A0A0A2MVU5_9FLAO</name>
<feature type="compositionally biased region" description="Basic and acidic residues" evidence="1">
    <location>
        <begin position="114"/>
        <end position="123"/>
    </location>
</feature>
<feature type="signal peptide" evidence="2">
    <location>
        <begin position="1"/>
        <end position="20"/>
    </location>
</feature>
<feature type="region of interest" description="Disordered" evidence="1">
    <location>
        <begin position="114"/>
        <end position="139"/>
    </location>
</feature>
<dbReference type="PROSITE" id="PS51257">
    <property type="entry name" value="PROKAR_LIPOPROTEIN"/>
    <property type="match status" value="1"/>
</dbReference>
<feature type="compositionally biased region" description="Basic residues" evidence="1">
    <location>
        <begin position="124"/>
        <end position="135"/>
    </location>
</feature>
<evidence type="ECO:0000313" key="4">
    <source>
        <dbReference type="Proteomes" id="UP000030111"/>
    </source>
</evidence>
<comment type="caution">
    <text evidence="3">The sequence shown here is derived from an EMBL/GenBank/DDBJ whole genome shotgun (WGS) entry which is preliminary data.</text>
</comment>
<dbReference type="eggNOG" id="ENOG50341PF">
    <property type="taxonomic scope" value="Bacteria"/>
</dbReference>
<protein>
    <recommendedName>
        <fullName evidence="5">Peptidylprolyl isomerase</fullName>
    </recommendedName>
</protein>
<evidence type="ECO:0008006" key="5">
    <source>
        <dbReference type="Google" id="ProtNLM"/>
    </source>
</evidence>
<gene>
    <name evidence="3" type="ORF">Q766_12845</name>
</gene>
<dbReference type="Proteomes" id="UP000030111">
    <property type="component" value="Unassembled WGS sequence"/>
</dbReference>
<feature type="chain" id="PRO_5002003623" description="Peptidylprolyl isomerase" evidence="2">
    <location>
        <begin position="21"/>
        <end position="316"/>
    </location>
</feature>
<accession>A0A0A2MVU5</accession>
<organism evidence="3 4">
    <name type="scientific">Flavobacterium subsaxonicum WB 4.1-42 = DSM 21790</name>
    <dbReference type="NCBI Taxonomy" id="1121898"/>
    <lineage>
        <taxon>Bacteria</taxon>
        <taxon>Pseudomonadati</taxon>
        <taxon>Bacteroidota</taxon>
        <taxon>Flavobacteriia</taxon>
        <taxon>Flavobacteriales</taxon>
        <taxon>Flavobacteriaceae</taxon>
        <taxon>Flavobacterium</taxon>
    </lineage>
</organism>
<keyword evidence="4" id="KW-1185">Reference proteome</keyword>
<dbReference type="OrthoDB" id="792860at2"/>
<keyword evidence="2" id="KW-0732">Signal</keyword>
<evidence type="ECO:0000256" key="1">
    <source>
        <dbReference type="SAM" id="MobiDB-lite"/>
    </source>
</evidence>
<evidence type="ECO:0000256" key="2">
    <source>
        <dbReference type="SAM" id="SignalP"/>
    </source>
</evidence>
<dbReference type="EMBL" id="JRLY01000010">
    <property type="protein sequence ID" value="KGO92350.1"/>
    <property type="molecule type" value="Genomic_DNA"/>
</dbReference>
<reference evidence="3 4" key="1">
    <citation type="submission" date="2013-09" db="EMBL/GenBank/DDBJ databases">
        <authorList>
            <person name="Zeng Z."/>
            <person name="Chen C."/>
        </authorList>
    </citation>
    <scope>NUCLEOTIDE SEQUENCE [LARGE SCALE GENOMIC DNA]</scope>
    <source>
        <strain evidence="3 4">WB 4.1-42</strain>
    </source>
</reference>
<dbReference type="AlphaFoldDB" id="A0A0A2MVU5"/>
<sequence>MKLRKLLLFTFLLLACNAIAQSGAFIDLQWRLGKNDSISYKTTMEPFLTDTAAVESPFKGMMKGLAKMSEGQTYRTILKPNLKNISAIDIAMCLEADKDTLGSKGQDDFTKLFADRDQENATKKEKRKDKKKKERARAEPDSLVMRNLFRSMASLNKNVVLRGRISKGGEILSTYYKNGQVNLIAVLFELPNKPVKIGEFWKLNVHFIEMDQNFVADSAYSYNKVFIEKIEEVGGKKIAVIKYDITEYVSGDFNNPLGGMMGAVNEGKAFMKLSHTATGRFSVTDGRWESYDGVMKTESNMGFLGGKGGTVFKLEL</sequence>